<feature type="transmembrane region" description="Helical" evidence="3">
    <location>
        <begin position="257"/>
        <end position="279"/>
    </location>
</feature>
<proteinExistence type="predicted"/>
<keyword evidence="1" id="KW-0175">Coiled coil</keyword>
<keyword evidence="5" id="KW-1185">Reference proteome</keyword>
<reference evidence="4 5" key="1">
    <citation type="journal article" date="2013" name="Int. J. Syst. Evol. Microbiol.">
        <title>Ilumatobacter nonamiense sp. nov. and Ilumatobacter coccineum sp. nov., isolated from seashore sand.</title>
        <authorList>
            <person name="Matsumoto A."/>
            <person name="Kasai H."/>
            <person name="Matsuo Y."/>
            <person name="Shizuri Y."/>
            <person name="Ichikawa N."/>
            <person name="Fujita N."/>
            <person name="Omura S."/>
            <person name="Takahashi Y."/>
        </authorList>
    </citation>
    <scope>NUCLEOTIDE SEQUENCE [LARGE SCALE GENOMIC DNA]</scope>
    <source>
        <strain evidence="5">NBRC 103263 / KCTC 29153 / YM16-304</strain>
    </source>
</reference>
<dbReference type="RefSeq" id="WP_015440190.1">
    <property type="nucleotide sequence ID" value="NC_020520.1"/>
</dbReference>
<organism evidence="4 5">
    <name type="scientific">Ilumatobacter coccineus (strain NBRC 103263 / KCTC 29153 / YM16-304)</name>
    <dbReference type="NCBI Taxonomy" id="1313172"/>
    <lineage>
        <taxon>Bacteria</taxon>
        <taxon>Bacillati</taxon>
        <taxon>Actinomycetota</taxon>
        <taxon>Acidimicrobiia</taxon>
        <taxon>Acidimicrobiales</taxon>
        <taxon>Ilumatobacteraceae</taxon>
        <taxon>Ilumatobacter</taxon>
    </lineage>
</organism>
<name>A0A6C7E3S8_ILUCY</name>
<evidence type="ECO:0000256" key="1">
    <source>
        <dbReference type="SAM" id="Coils"/>
    </source>
</evidence>
<keyword evidence="3" id="KW-0812">Transmembrane</keyword>
<protein>
    <submittedName>
        <fullName evidence="4">Uncharacterized protein</fullName>
    </submittedName>
</protein>
<dbReference type="OrthoDB" id="5244517at2"/>
<dbReference type="AlphaFoldDB" id="A0A6C7E3S8"/>
<feature type="transmembrane region" description="Helical" evidence="3">
    <location>
        <begin position="34"/>
        <end position="57"/>
    </location>
</feature>
<evidence type="ECO:0000313" key="5">
    <source>
        <dbReference type="Proteomes" id="UP000011863"/>
    </source>
</evidence>
<dbReference type="KEGG" id="aym:YM304_06280"/>
<keyword evidence="3" id="KW-0472">Membrane</keyword>
<sequence length="290" mass="30452">MNEMNEMNEVSATSATAPLDPALPSPAGRRLGNVMVGIAIVGVLVAAVGTVLAWQFVGRLDDSSSESLTVTIDTLDTVDDTIVLAGDVFDATSAALDTAATTLDAVAASFDDADGVVTEIDELVEVVGPSLGDATTSLRQLAAVGDAIDGLLEGLDDLPLTPNYDPDTDLGTSIRQIADVLEPLPEAFDGTADDLDDFGTSIGRLRRDVSQLSIDLDTVVDELEATEGLADQYRRNVRDARAVAVDTRDGLGDDVGWLRVVLVIGGINFGLAQLVPFWIGRRLRRGDATV</sequence>
<accession>A0A6C7E3S8</accession>
<feature type="coiled-coil region" evidence="1">
    <location>
        <begin position="216"/>
        <end position="243"/>
    </location>
</feature>
<dbReference type="Proteomes" id="UP000011863">
    <property type="component" value="Chromosome"/>
</dbReference>
<evidence type="ECO:0000256" key="3">
    <source>
        <dbReference type="SAM" id="Phobius"/>
    </source>
</evidence>
<keyword evidence="3" id="KW-1133">Transmembrane helix</keyword>
<feature type="region of interest" description="Disordered" evidence="2">
    <location>
        <begin position="1"/>
        <end position="21"/>
    </location>
</feature>
<evidence type="ECO:0000313" key="4">
    <source>
        <dbReference type="EMBL" id="BAN00942.1"/>
    </source>
</evidence>
<gene>
    <name evidence="4" type="ORF">YM304_06280</name>
</gene>
<evidence type="ECO:0000256" key="2">
    <source>
        <dbReference type="SAM" id="MobiDB-lite"/>
    </source>
</evidence>
<dbReference type="EMBL" id="AP012057">
    <property type="protein sequence ID" value="BAN00942.1"/>
    <property type="molecule type" value="Genomic_DNA"/>
</dbReference>